<protein>
    <submittedName>
        <fullName evidence="1">Uncharacterized protein</fullName>
    </submittedName>
</protein>
<evidence type="ECO:0000313" key="2">
    <source>
        <dbReference type="EMBL" id="CAB5222100.1"/>
    </source>
</evidence>
<sequence>MTMILMKDVMTEHEQLEYNDALVAFASIISAKGIQQVLMDFQQHYPEHFLKVQRNIGKFPAKPAAALLRK</sequence>
<proteinExistence type="predicted"/>
<dbReference type="EMBL" id="LR798296">
    <property type="protein sequence ID" value="CAB5222100.1"/>
    <property type="molecule type" value="Genomic_DNA"/>
</dbReference>
<accession>A0A6J5LCD1</accession>
<organism evidence="1">
    <name type="scientific">uncultured Caudovirales phage</name>
    <dbReference type="NCBI Taxonomy" id="2100421"/>
    <lineage>
        <taxon>Viruses</taxon>
        <taxon>Duplodnaviria</taxon>
        <taxon>Heunggongvirae</taxon>
        <taxon>Uroviricota</taxon>
        <taxon>Caudoviricetes</taxon>
        <taxon>Peduoviridae</taxon>
        <taxon>Maltschvirus</taxon>
        <taxon>Maltschvirus maltsch</taxon>
    </lineage>
</organism>
<name>A0A6J5LCD1_9CAUD</name>
<evidence type="ECO:0000313" key="1">
    <source>
        <dbReference type="EMBL" id="CAB4131013.1"/>
    </source>
</evidence>
<reference evidence="1" key="1">
    <citation type="submission" date="2020-04" db="EMBL/GenBank/DDBJ databases">
        <authorList>
            <person name="Chiriac C."/>
            <person name="Salcher M."/>
            <person name="Ghai R."/>
            <person name="Kavagutti S V."/>
        </authorList>
    </citation>
    <scope>NUCLEOTIDE SEQUENCE</scope>
</reference>
<gene>
    <name evidence="1" type="ORF">UFOVP128_50</name>
    <name evidence="2" type="ORF">UFOVP243_69</name>
</gene>
<dbReference type="EMBL" id="LR796239">
    <property type="protein sequence ID" value="CAB4131013.1"/>
    <property type="molecule type" value="Genomic_DNA"/>
</dbReference>